<dbReference type="InterPro" id="IPR036047">
    <property type="entry name" value="F-box-like_dom_sf"/>
</dbReference>
<protein>
    <recommendedName>
        <fullName evidence="3">F-box domain-containing protein</fullName>
    </recommendedName>
</protein>
<evidence type="ECO:0008006" key="3">
    <source>
        <dbReference type="Google" id="ProtNLM"/>
    </source>
</evidence>
<accession>A0ABP9YG93</accession>
<dbReference type="Proteomes" id="UP001476247">
    <property type="component" value="Unassembled WGS sequence"/>
</dbReference>
<dbReference type="SUPFAM" id="SSF81383">
    <property type="entry name" value="F-box domain"/>
    <property type="match status" value="1"/>
</dbReference>
<evidence type="ECO:0000313" key="2">
    <source>
        <dbReference type="Proteomes" id="UP001476247"/>
    </source>
</evidence>
<keyword evidence="2" id="KW-1185">Reference proteome</keyword>
<comment type="caution">
    <text evidence="1">The sequence shown here is derived from an EMBL/GenBank/DDBJ whole genome shotgun (WGS) entry which is preliminary data.</text>
</comment>
<evidence type="ECO:0000313" key="1">
    <source>
        <dbReference type="EMBL" id="GAA5805976.1"/>
    </source>
</evidence>
<dbReference type="EMBL" id="BAABUJ010000054">
    <property type="protein sequence ID" value="GAA5805976.1"/>
    <property type="molecule type" value="Genomic_DNA"/>
</dbReference>
<gene>
    <name evidence="1" type="ORF">HPULCUR_011503</name>
</gene>
<organism evidence="1 2">
    <name type="scientific">Helicostylum pulchrum</name>
    <dbReference type="NCBI Taxonomy" id="562976"/>
    <lineage>
        <taxon>Eukaryota</taxon>
        <taxon>Fungi</taxon>
        <taxon>Fungi incertae sedis</taxon>
        <taxon>Mucoromycota</taxon>
        <taxon>Mucoromycotina</taxon>
        <taxon>Mucoromycetes</taxon>
        <taxon>Mucorales</taxon>
        <taxon>Mucorineae</taxon>
        <taxon>Mucoraceae</taxon>
        <taxon>Helicostylum</taxon>
    </lineage>
</organism>
<sequence>MSAQHLASEILSQILILLPESTVYQCMLVSKCWNTSATIRFFNTLKLGGENDFPLTALATNLKNNHLGFFKYGFLVKNLIIEGPFEEFKNSLDFSSLMMCLPSIKSIDISRCSQRSVVLENLRIFAPNYDLKNIEDIVTFETTRSALSEPNISLDYFSTCYAFRETMTSLWLHDVENGYVMSNGDLKVFPDLLLPFKQLTSLNIDNHHCPVEKEKRIEYQLPGILKACPKLTDLRIYRPNFIPWTGPLTSLLKSSPDSEFDSMNLKKLSLTFSILEESLMQYILTSIDTSKLVLFTLIKIKYDAFNEIENNRTLFLKFIRHASLAQTFHFELESRPESGTPSLPNGPSKLHHIIWKMAQDLHYTRKLKNIFMDIHLLPDSQIHPLESPKISCGVHIEGTRLVLYQRVPFTDFFETRKNGEIKSHLANKYISDRTISIEFCVDAGRFSEVLLFATSTLPYLKRLILKDPDSLPTRVIECNINRDTDLDTGKLLSSVIVEGMNIKDPIFLEIRRFIPNIGSLQLRNCHLPTLKGVLRGGDLHRDKVYKFDLTKMHYLKCLAFKLEFTYQFDQVTYLFKRFHANGHLADKTYYMSHTVDGKRTFCIQNHLYNKELPKTLAGLVVIVSYRLGLTQLYF</sequence>
<reference evidence="1 2" key="1">
    <citation type="submission" date="2024-04" db="EMBL/GenBank/DDBJ databases">
        <title>genome sequences of Mucor flavus KT1a and Helicostylum pulchrum KT1b strains isolation_sourced from the surface of a dry-aged beef.</title>
        <authorList>
            <person name="Toyotome T."/>
            <person name="Hosono M."/>
            <person name="Torimaru M."/>
            <person name="Fukuda K."/>
            <person name="Mikami N."/>
        </authorList>
    </citation>
    <scope>NUCLEOTIDE SEQUENCE [LARGE SCALE GENOMIC DNA]</scope>
    <source>
        <strain evidence="1 2">KT1b</strain>
    </source>
</reference>
<proteinExistence type="predicted"/>
<name>A0ABP9YG93_9FUNG</name>